<evidence type="ECO:0000259" key="1">
    <source>
        <dbReference type="Pfam" id="PF13173"/>
    </source>
</evidence>
<dbReference type="CDD" id="cd00009">
    <property type="entry name" value="AAA"/>
    <property type="match status" value="1"/>
</dbReference>
<organism evidence="3">
    <name type="scientific">hydrocarbon metagenome</name>
    <dbReference type="NCBI Taxonomy" id="938273"/>
    <lineage>
        <taxon>unclassified sequences</taxon>
        <taxon>metagenomes</taxon>
        <taxon>ecological metagenomes</taxon>
    </lineage>
</organism>
<comment type="caution">
    <text evidence="3">The sequence shown here is derived from an EMBL/GenBank/DDBJ whole genome shotgun (WGS) entry which is preliminary data.</text>
</comment>
<sequence length="394" mass="44876">MATNKIINRLLQRPDRSFFLFGPRGTGKSTWLHQALPNAFSFDLLDASLYLELSREPHRIEALISNQKQGAWIILDEIQKIPPLLDEVHRLMEKRKWNFALCGSSARKLRRGGANLLAGRALTLAMESFSAFELKDTFKLDFALDWGMLPFVWNDPAAAADILAAYVNTYLKEELQTEGIIRSVPPFLRFLAVAGQLNGQVVNAQNIARDASVARSTVDTYFSVLQDTLIGHFLPAWRPGLKVRETAQPKFFWFDSGVARAAAGLLRDPADRLWQGAALETLIYHELRVYNEVSGKHRPIYYYRTPAGVEIDFVVETAHKRPESKQRIVAIEVKRSEKWDRSWEKPMRSLAANNRVTVERMIAIYCGTKKYQFDNVTVIPVRGFIGELYDGKIF</sequence>
<proteinExistence type="predicted"/>
<dbReference type="Gene3D" id="3.40.50.300">
    <property type="entry name" value="P-loop containing nucleotide triphosphate hydrolases"/>
    <property type="match status" value="1"/>
</dbReference>
<dbReference type="EMBL" id="LNQE01000910">
    <property type="protein sequence ID" value="KUG23359.1"/>
    <property type="molecule type" value="Genomic_DNA"/>
</dbReference>
<dbReference type="Pfam" id="PF13173">
    <property type="entry name" value="AAA_14"/>
    <property type="match status" value="1"/>
</dbReference>
<dbReference type="PANTHER" id="PTHR43566:SF2">
    <property type="entry name" value="DUF4143 DOMAIN-CONTAINING PROTEIN"/>
    <property type="match status" value="1"/>
</dbReference>
<name>A0A0W8FQZ4_9ZZZZ</name>
<evidence type="ECO:0000259" key="2">
    <source>
        <dbReference type="Pfam" id="PF13635"/>
    </source>
</evidence>
<gene>
    <name evidence="3" type="ORF">ASZ90_006851</name>
</gene>
<dbReference type="InterPro" id="IPR025420">
    <property type="entry name" value="DUF4143"/>
</dbReference>
<protein>
    <recommendedName>
        <fullName evidence="4">Atpase</fullName>
    </recommendedName>
</protein>
<feature type="domain" description="AAA" evidence="1">
    <location>
        <begin position="17"/>
        <end position="134"/>
    </location>
</feature>
<accession>A0A0W8FQZ4</accession>
<reference evidence="3" key="1">
    <citation type="journal article" date="2015" name="Proc. Natl. Acad. Sci. U.S.A.">
        <title>Networks of energetic and metabolic interactions define dynamics in microbial communities.</title>
        <authorList>
            <person name="Embree M."/>
            <person name="Liu J.K."/>
            <person name="Al-Bassam M.M."/>
            <person name="Zengler K."/>
        </authorList>
    </citation>
    <scope>NUCLEOTIDE SEQUENCE</scope>
</reference>
<dbReference type="AlphaFoldDB" id="A0A0W8FQZ4"/>
<evidence type="ECO:0008006" key="4">
    <source>
        <dbReference type="Google" id="ProtNLM"/>
    </source>
</evidence>
<dbReference type="InterPro" id="IPR041682">
    <property type="entry name" value="AAA_14"/>
</dbReference>
<dbReference type="Pfam" id="PF13635">
    <property type="entry name" value="DUF4143"/>
    <property type="match status" value="1"/>
</dbReference>
<dbReference type="SUPFAM" id="SSF52540">
    <property type="entry name" value="P-loop containing nucleoside triphosphate hydrolases"/>
    <property type="match status" value="1"/>
</dbReference>
<feature type="domain" description="DUF4143" evidence="2">
    <location>
        <begin position="179"/>
        <end position="336"/>
    </location>
</feature>
<dbReference type="PANTHER" id="PTHR43566">
    <property type="entry name" value="CONSERVED PROTEIN"/>
    <property type="match status" value="1"/>
</dbReference>
<dbReference type="InterPro" id="IPR027417">
    <property type="entry name" value="P-loop_NTPase"/>
</dbReference>
<evidence type="ECO:0000313" key="3">
    <source>
        <dbReference type="EMBL" id="KUG23359.1"/>
    </source>
</evidence>